<dbReference type="InterPro" id="IPR023779">
    <property type="entry name" value="Chromodomain_CS"/>
</dbReference>
<dbReference type="PRINTS" id="PR00504">
    <property type="entry name" value="CHROMODOMAIN"/>
</dbReference>
<dbReference type="PANTHER" id="PTHR46860:SF1">
    <property type="entry name" value="CHROMOBOX PROTEIN HOMOLOG 2"/>
    <property type="match status" value="1"/>
</dbReference>
<dbReference type="InterPro" id="IPR017984">
    <property type="entry name" value="Chromo_dom_subgr"/>
</dbReference>
<feature type="region of interest" description="Disordered" evidence="3">
    <location>
        <begin position="272"/>
        <end position="320"/>
    </location>
</feature>
<dbReference type="SMART" id="SM00298">
    <property type="entry name" value="CHROMO"/>
    <property type="match status" value="1"/>
</dbReference>
<dbReference type="SUPFAM" id="SSF54160">
    <property type="entry name" value="Chromo domain-like"/>
    <property type="match status" value="1"/>
</dbReference>
<protein>
    <recommendedName>
        <fullName evidence="4">Chromo domain-containing protein</fullName>
    </recommendedName>
</protein>
<evidence type="ECO:0000313" key="6">
    <source>
        <dbReference type="Proteomes" id="UP000694388"/>
    </source>
</evidence>
<feature type="domain" description="Chromo" evidence="4">
    <location>
        <begin position="12"/>
        <end position="70"/>
    </location>
</feature>
<dbReference type="CDD" id="cd18644">
    <property type="entry name" value="CD_polycomb"/>
    <property type="match status" value="1"/>
</dbReference>
<proteinExistence type="predicted"/>
<feature type="region of interest" description="Disordered" evidence="3">
    <location>
        <begin position="66"/>
        <end position="92"/>
    </location>
</feature>
<evidence type="ECO:0000256" key="1">
    <source>
        <dbReference type="ARBA" id="ARBA00004123"/>
    </source>
</evidence>
<organism evidence="5 6">
    <name type="scientific">Eptatretus burgeri</name>
    <name type="common">Inshore hagfish</name>
    <dbReference type="NCBI Taxonomy" id="7764"/>
    <lineage>
        <taxon>Eukaryota</taxon>
        <taxon>Metazoa</taxon>
        <taxon>Chordata</taxon>
        <taxon>Craniata</taxon>
        <taxon>Vertebrata</taxon>
        <taxon>Cyclostomata</taxon>
        <taxon>Myxini</taxon>
        <taxon>Myxiniformes</taxon>
        <taxon>Myxinidae</taxon>
        <taxon>Eptatretinae</taxon>
        <taxon>Eptatretus</taxon>
    </lineage>
</organism>
<feature type="region of interest" description="Disordered" evidence="3">
    <location>
        <begin position="201"/>
        <end position="234"/>
    </location>
</feature>
<dbReference type="Pfam" id="PF17218">
    <property type="entry name" value="CBX7_C"/>
    <property type="match status" value="1"/>
</dbReference>
<feature type="compositionally biased region" description="Basic residues" evidence="3">
    <location>
        <begin position="68"/>
        <end position="78"/>
    </location>
</feature>
<comment type="subcellular location">
    <subcellularLocation>
        <location evidence="1">Nucleus</location>
    </subcellularLocation>
</comment>
<evidence type="ECO:0000256" key="2">
    <source>
        <dbReference type="ARBA" id="ARBA00023242"/>
    </source>
</evidence>
<dbReference type="Proteomes" id="UP000694388">
    <property type="component" value="Unplaced"/>
</dbReference>
<dbReference type="InterPro" id="IPR000953">
    <property type="entry name" value="Chromo/chromo_shadow_dom"/>
</dbReference>
<feature type="compositionally biased region" description="Low complexity" evidence="3">
    <location>
        <begin position="287"/>
        <end position="297"/>
    </location>
</feature>
<evidence type="ECO:0000256" key="3">
    <source>
        <dbReference type="SAM" id="MobiDB-lite"/>
    </source>
</evidence>
<keyword evidence="6" id="KW-1185">Reference proteome</keyword>
<accession>A0A8C4WZH7</accession>
<dbReference type="InterPro" id="IPR042796">
    <property type="entry name" value="CBX2"/>
</dbReference>
<sequence length="374" mass="42219">MDELLVTGERVFAAERILKKRYRKSKPEYLVKWKGWSSKHNSWEPEENLLDPRLLLAFERSEQEKNVLGRKKRKRGRPRKDPVSACLGPESTRQSLSALDSSQELAFCLSLPQEGFSIPFMGVHTLPPPMRPRRDDTRALSDVPSDLRRKAIYKIRHMGMPGLARARPRHDEVPKKLSLFRMPNGTGRRLGRPIKRLMPPRLLGLPSERGAPGYTEQDTIPRSLAPPRTHDVSPPKLAYFVPELNSKSIYRPLRPVDRGRSETRPTLFQSGIRDCTGRAVRPTGRDTLSSQTTSEAESSSELDVEEEGWHTEPGLEPGEVSPRVELVHTVETDWKPKAFLAQNVLVTDVTANLVTVTVKESFSSVGFFSCNSGQ</sequence>
<evidence type="ECO:0000259" key="4">
    <source>
        <dbReference type="PROSITE" id="PS50013"/>
    </source>
</evidence>
<dbReference type="InterPro" id="IPR016197">
    <property type="entry name" value="Chromo-like_dom_sf"/>
</dbReference>
<reference evidence="5" key="1">
    <citation type="submission" date="2025-08" db="UniProtKB">
        <authorList>
            <consortium name="Ensembl"/>
        </authorList>
    </citation>
    <scope>IDENTIFICATION</scope>
</reference>
<dbReference type="PROSITE" id="PS00598">
    <property type="entry name" value="CHROMO_1"/>
    <property type="match status" value="1"/>
</dbReference>
<dbReference type="Gene3D" id="2.40.50.40">
    <property type="match status" value="1"/>
</dbReference>
<dbReference type="GO" id="GO:0035102">
    <property type="term" value="C:PRC1 complex"/>
    <property type="evidence" value="ECO:0007669"/>
    <property type="project" value="InterPro"/>
</dbReference>
<dbReference type="GO" id="GO:0000122">
    <property type="term" value="P:negative regulation of transcription by RNA polymerase II"/>
    <property type="evidence" value="ECO:0007669"/>
    <property type="project" value="TreeGrafter"/>
</dbReference>
<evidence type="ECO:0000313" key="5">
    <source>
        <dbReference type="Ensembl" id="ENSEBUP00000022289.1"/>
    </source>
</evidence>
<name>A0A8C4WZH7_EPTBU</name>
<dbReference type="PROSITE" id="PS50013">
    <property type="entry name" value="CHROMO_2"/>
    <property type="match status" value="1"/>
</dbReference>
<keyword evidence="2" id="KW-0539">Nucleus</keyword>
<dbReference type="InterPro" id="IPR033773">
    <property type="entry name" value="CBX7_C"/>
</dbReference>
<dbReference type="InterPro" id="IPR023780">
    <property type="entry name" value="Chromo_domain"/>
</dbReference>
<dbReference type="GO" id="GO:0000792">
    <property type="term" value="C:heterochromatin"/>
    <property type="evidence" value="ECO:0007669"/>
    <property type="project" value="TreeGrafter"/>
</dbReference>
<dbReference type="Pfam" id="PF00385">
    <property type="entry name" value="Chromo"/>
    <property type="match status" value="1"/>
</dbReference>
<dbReference type="AlphaFoldDB" id="A0A8C4WZH7"/>
<dbReference type="GeneTree" id="ENSGT00940000158816"/>
<dbReference type="Ensembl" id="ENSEBUT00000022865.1">
    <property type="protein sequence ID" value="ENSEBUP00000022289.1"/>
    <property type="gene ID" value="ENSEBUG00000013729.1"/>
</dbReference>
<dbReference type="PANTHER" id="PTHR46860">
    <property type="entry name" value="CHROMOBOX PROTEIN HOMOLOG 2"/>
    <property type="match status" value="1"/>
</dbReference>
<reference evidence="5" key="2">
    <citation type="submission" date="2025-09" db="UniProtKB">
        <authorList>
            <consortium name="Ensembl"/>
        </authorList>
    </citation>
    <scope>IDENTIFICATION</scope>
</reference>